<gene>
    <name evidence="9" type="ORF">GCM10023175_42280</name>
</gene>
<protein>
    <recommendedName>
        <fullName evidence="8">Major facilitator superfamily (MFS) profile domain-containing protein</fullName>
    </recommendedName>
</protein>
<keyword evidence="2" id="KW-0813">Transport</keyword>
<dbReference type="PROSITE" id="PS00217">
    <property type="entry name" value="SUGAR_TRANSPORT_2"/>
    <property type="match status" value="1"/>
</dbReference>
<evidence type="ECO:0000313" key="10">
    <source>
        <dbReference type="Proteomes" id="UP001501598"/>
    </source>
</evidence>
<comment type="subcellular location">
    <subcellularLocation>
        <location evidence="1">Cell membrane</location>
        <topology evidence="1">Multi-pass membrane protein</topology>
    </subcellularLocation>
</comment>
<keyword evidence="6 7" id="KW-0472">Membrane</keyword>
<dbReference type="EMBL" id="BAABGT010000063">
    <property type="protein sequence ID" value="GAA4551070.1"/>
    <property type="molecule type" value="Genomic_DNA"/>
</dbReference>
<reference evidence="10" key="1">
    <citation type="journal article" date="2019" name="Int. J. Syst. Evol. Microbiol.">
        <title>The Global Catalogue of Microorganisms (GCM) 10K type strain sequencing project: providing services to taxonomists for standard genome sequencing and annotation.</title>
        <authorList>
            <consortium name="The Broad Institute Genomics Platform"/>
            <consortium name="The Broad Institute Genome Sequencing Center for Infectious Disease"/>
            <person name="Wu L."/>
            <person name="Ma J."/>
        </authorList>
    </citation>
    <scope>NUCLEOTIDE SEQUENCE [LARGE SCALE GENOMIC DNA]</scope>
    <source>
        <strain evidence="10">JCM 17906</strain>
    </source>
</reference>
<feature type="transmembrane region" description="Helical" evidence="7">
    <location>
        <begin position="12"/>
        <end position="32"/>
    </location>
</feature>
<keyword evidence="4 7" id="KW-0812">Transmembrane</keyword>
<feature type="transmembrane region" description="Helical" evidence="7">
    <location>
        <begin position="231"/>
        <end position="250"/>
    </location>
</feature>
<dbReference type="PROSITE" id="PS50850">
    <property type="entry name" value="MFS"/>
    <property type="match status" value="1"/>
</dbReference>
<dbReference type="InterPro" id="IPR020846">
    <property type="entry name" value="MFS_dom"/>
</dbReference>
<feature type="transmembrane region" description="Helical" evidence="7">
    <location>
        <begin position="44"/>
        <end position="67"/>
    </location>
</feature>
<dbReference type="InterPro" id="IPR005829">
    <property type="entry name" value="Sugar_transporter_CS"/>
</dbReference>
<keyword evidence="5 7" id="KW-1133">Transmembrane helix</keyword>
<evidence type="ECO:0000256" key="7">
    <source>
        <dbReference type="SAM" id="Phobius"/>
    </source>
</evidence>
<dbReference type="InterPro" id="IPR036259">
    <property type="entry name" value="MFS_trans_sf"/>
</dbReference>
<evidence type="ECO:0000256" key="1">
    <source>
        <dbReference type="ARBA" id="ARBA00004651"/>
    </source>
</evidence>
<comment type="caution">
    <text evidence="9">The sequence shown here is derived from an EMBL/GenBank/DDBJ whole genome shotgun (WGS) entry which is preliminary data.</text>
</comment>
<proteinExistence type="predicted"/>
<dbReference type="Pfam" id="PF07690">
    <property type="entry name" value="MFS_1"/>
    <property type="match status" value="1"/>
</dbReference>
<sequence>MLGHLGDKVGRKTVLLLTMIMMGLASGAIGLLPTYEQIGVAAPLLLVLCRQLQGFAVGGEWGGAVLLTAEHAPVHRRGFLVAIGQSGLATGGLLSTIAMALVALLPQEQLFSWGWRPPFLVSFLLLALGLYMRLKVSESPVFRELAARPRPERVPLLVLLRTPGRLGRGIAAALPSTLATSLFGTYLISYAAGVGYARPTILTSLCIAWAAAIVSLPLFGALSDRIGRRPVFLGGAAAMALGVYPSFPLVGTGSALGLAAVMTFFFAGSTNACVSALAPLLSEMLGVDTGVVWIVAGAAAVAVVGAVVVWRMGDTAGSSLHDDLPEPAPPAVEAH</sequence>
<evidence type="ECO:0000256" key="2">
    <source>
        <dbReference type="ARBA" id="ARBA00022448"/>
    </source>
</evidence>
<evidence type="ECO:0000256" key="6">
    <source>
        <dbReference type="ARBA" id="ARBA00023136"/>
    </source>
</evidence>
<dbReference type="InterPro" id="IPR011701">
    <property type="entry name" value="MFS"/>
</dbReference>
<name>A0ABP8RX51_9PSEU</name>
<feature type="transmembrane region" description="Helical" evidence="7">
    <location>
        <begin position="117"/>
        <end position="134"/>
    </location>
</feature>
<dbReference type="Proteomes" id="UP001501598">
    <property type="component" value="Unassembled WGS sequence"/>
</dbReference>
<evidence type="ECO:0000256" key="5">
    <source>
        <dbReference type="ARBA" id="ARBA00022989"/>
    </source>
</evidence>
<organism evidence="9 10">
    <name type="scientific">Pseudonocardia xishanensis</name>
    <dbReference type="NCBI Taxonomy" id="630995"/>
    <lineage>
        <taxon>Bacteria</taxon>
        <taxon>Bacillati</taxon>
        <taxon>Actinomycetota</taxon>
        <taxon>Actinomycetes</taxon>
        <taxon>Pseudonocardiales</taxon>
        <taxon>Pseudonocardiaceae</taxon>
        <taxon>Pseudonocardia</taxon>
    </lineage>
</organism>
<dbReference type="PANTHER" id="PTHR43045:SF1">
    <property type="entry name" value="SHIKIMATE TRANSPORTER"/>
    <property type="match status" value="1"/>
</dbReference>
<keyword evidence="3" id="KW-1003">Cell membrane</keyword>
<evidence type="ECO:0000256" key="4">
    <source>
        <dbReference type="ARBA" id="ARBA00022692"/>
    </source>
</evidence>
<feature type="domain" description="Major facilitator superfamily (MFS) profile" evidence="8">
    <location>
        <begin position="1"/>
        <end position="335"/>
    </location>
</feature>
<evidence type="ECO:0000256" key="3">
    <source>
        <dbReference type="ARBA" id="ARBA00022475"/>
    </source>
</evidence>
<keyword evidence="10" id="KW-1185">Reference proteome</keyword>
<feature type="transmembrane region" description="Helical" evidence="7">
    <location>
        <begin position="169"/>
        <end position="189"/>
    </location>
</feature>
<feature type="transmembrane region" description="Helical" evidence="7">
    <location>
        <begin position="79"/>
        <end position="105"/>
    </location>
</feature>
<evidence type="ECO:0000259" key="8">
    <source>
        <dbReference type="PROSITE" id="PS50850"/>
    </source>
</evidence>
<feature type="transmembrane region" description="Helical" evidence="7">
    <location>
        <begin position="290"/>
        <end position="310"/>
    </location>
</feature>
<accession>A0ABP8RX51</accession>
<feature type="transmembrane region" description="Helical" evidence="7">
    <location>
        <begin position="256"/>
        <end position="278"/>
    </location>
</feature>
<evidence type="ECO:0000313" key="9">
    <source>
        <dbReference type="EMBL" id="GAA4551070.1"/>
    </source>
</evidence>
<dbReference type="Gene3D" id="1.20.1250.20">
    <property type="entry name" value="MFS general substrate transporter like domains"/>
    <property type="match status" value="2"/>
</dbReference>
<dbReference type="SUPFAM" id="SSF103473">
    <property type="entry name" value="MFS general substrate transporter"/>
    <property type="match status" value="1"/>
</dbReference>
<dbReference type="PANTHER" id="PTHR43045">
    <property type="entry name" value="SHIKIMATE TRANSPORTER"/>
    <property type="match status" value="1"/>
</dbReference>
<feature type="transmembrane region" description="Helical" evidence="7">
    <location>
        <begin position="201"/>
        <end position="219"/>
    </location>
</feature>